<dbReference type="Gene3D" id="3.90.730.10">
    <property type="entry name" value="Ribonuclease T2-like"/>
    <property type="match status" value="1"/>
</dbReference>
<keyword evidence="3" id="KW-0732">Signal</keyword>
<feature type="signal peptide" evidence="3">
    <location>
        <begin position="1"/>
        <end position="18"/>
    </location>
</feature>
<evidence type="ECO:0000256" key="2">
    <source>
        <dbReference type="RuleBase" id="RU004328"/>
    </source>
</evidence>
<dbReference type="EC" id="4.6.1.19" evidence="4"/>
<protein>
    <submittedName>
        <fullName evidence="4">Ribonuclease T2</fullName>
        <ecNumber evidence="4">4.6.1.19</ecNumber>
    </submittedName>
</protein>
<dbReference type="Pfam" id="PF00445">
    <property type="entry name" value="Ribonuclease_T2"/>
    <property type="match status" value="1"/>
</dbReference>
<gene>
    <name evidence="4" type="ORF">FHR87_000666</name>
</gene>
<organism evidence="4 5">
    <name type="scientific">Azomonas macrocytogenes</name>
    <name type="common">Azotobacter macrocytogenes</name>
    <dbReference type="NCBI Taxonomy" id="69962"/>
    <lineage>
        <taxon>Bacteria</taxon>
        <taxon>Pseudomonadati</taxon>
        <taxon>Pseudomonadota</taxon>
        <taxon>Gammaproteobacteria</taxon>
        <taxon>Pseudomonadales</taxon>
        <taxon>Pseudomonadaceae</taxon>
        <taxon>Azomonas</taxon>
    </lineage>
</organism>
<dbReference type="GO" id="GO:0033897">
    <property type="term" value="F:ribonuclease T2 activity"/>
    <property type="evidence" value="ECO:0007669"/>
    <property type="project" value="UniProtKB-EC"/>
</dbReference>
<dbReference type="PANTHER" id="PTHR11240">
    <property type="entry name" value="RIBONUCLEASE T2"/>
    <property type="match status" value="1"/>
</dbReference>
<dbReference type="InterPro" id="IPR001568">
    <property type="entry name" value="RNase_T2-like"/>
</dbReference>
<name>A0A839T3H5_AZOMA</name>
<feature type="chain" id="PRO_5032622032" evidence="3">
    <location>
        <begin position="19"/>
        <end position="282"/>
    </location>
</feature>
<dbReference type="EMBL" id="JACHXI010000002">
    <property type="protein sequence ID" value="MBB3102293.1"/>
    <property type="molecule type" value="Genomic_DNA"/>
</dbReference>
<dbReference type="GO" id="GO:0003723">
    <property type="term" value="F:RNA binding"/>
    <property type="evidence" value="ECO:0007669"/>
    <property type="project" value="InterPro"/>
</dbReference>
<dbReference type="PANTHER" id="PTHR11240:SF22">
    <property type="entry name" value="RIBONUCLEASE T2"/>
    <property type="match status" value="1"/>
</dbReference>
<dbReference type="Proteomes" id="UP000549250">
    <property type="component" value="Unassembled WGS sequence"/>
</dbReference>
<dbReference type="RefSeq" id="WP_183165291.1">
    <property type="nucleotide sequence ID" value="NZ_JACHXI010000002.1"/>
</dbReference>
<proteinExistence type="inferred from homology"/>
<keyword evidence="5" id="KW-1185">Reference proteome</keyword>
<comment type="similarity">
    <text evidence="1 2">Belongs to the RNase T2 family.</text>
</comment>
<sequence>MKRLLPLFFCSIVLDVFAAGECASPLDTYGNYDNQIPRKQINDVKSEYYVLSYTWTPRYCAKLGKDQTKPGSKDYLQCGSGKQFGYVLHGFWPQGRIKASGNYPRACEGDQQKIDRKLLENYLCMTPSVWLLQHEYEYHGTCMHDETLEEPRAYFDKALELHNTLKLPDRELPGDTASIQWFMDNNPQFKQGSVQYSTNSKEWQFCYDNTFTSMTCPANARPANIGQADDCPVKGNISSSGKKYYFTSAHANYAAVRISRDKGEKCFSSAETARAAGWLEAP</sequence>
<comment type="caution">
    <text evidence="4">The sequence shown here is derived from an EMBL/GenBank/DDBJ whole genome shotgun (WGS) entry which is preliminary data.</text>
</comment>
<keyword evidence="4" id="KW-0456">Lyase</keyword>
<evidence type="ECO:0000313" key="5">
    <source>
        <dbReference type="Proteomes" id="UP000549250"/>
    </source>
</evidence>
<evidence type="ECO:0000256" key="3">
    <source>
        <dbReference type="SAM" id="SignalP"/>
    </source>
</evidence>
<dbReference type="AlphaFoldDB" id="A0A839T3H5"/>
<reference evidence="4 5" key="1">
    <citation type="submission" date="2020-08" db="EMBL/GenBank/DDBJ databases">
        <title>Genomic Encyclopedia of Type Strains, Phase III (KMG-III): the genomes of soil and plant-associated and newly described type strains.</title>
        <authorList>
            <person name="Whitman W."/>
        </authorList>
    </citation>
    <scope>NUCLEOTIDE SEQUENCE [LARGE SCALE GENOMIC DNA]</scope>
    <source>
        <strain evidence="4 5">CECT 4462</strain>
    </source>
</reference>
<evidence type="ECO:0000256" key="1">
    <source>
        <dbReference type="ARBA" id="ARBA00007469"/>
    </source>
</evidence>
<evidence type="ECO:0000313" key="4">
    <source>
        <dbReference type="EMBL" id="MBB3102293.1"/>
    </source>
</evidence>
<dbReference type="GO" id="GO:0006401">
    <property type="term" value="P:RNA catabolic process"/>
    <property type="evidence" value="ECO:0007669"/>
    <property type="project" value="TreeGrafter"/>
</dbReference>
<accession>A0A839T3H5</accession>
<dbReference type="InterPro" id="IPR036430">
    <property type="entry name" value="RNase_T2-like_sf"/>
</dbReference>
<dbReference type="SUPFAM" id="SSF55895">
    <property type="entry name" value="Ribonuclease Rh-like"/>
    <property type="match status" value="1"/>
</dbReference>